<dbReference type="EMBL" id="UINC01013692">
    <property type="protein sequence ID" value="SVA58979.1"/>
    <property type="molecule type" value="Genomic_DNA"/>
</dbReference>
<gene>
    <name evidence="3" type="ORF">METZ01_LOCUS111833</name>
</gene>
<feature type="transmembrane region" description="Helical" evidence="1">
    <location>
        <begin position="277"/>
        <end position="299"/>
    </location>
</feature>
<dbReference type="InterPro" id="IPR049945">
    <property type="entry name" value="AAA_22"/>
</dbReference>
<dbReference type="PANTHER" id="PTHR35894">
    <property type="entry name" value="GENERAL SECRETION PATHWAY PROTEIN A-RELATED"/>
    <property type="match status" value="1"/>
</dbReference>
<dbReference type="InterPro" id="IPR036365">
    <property type="entry name" value="PGBD-like_sf"/>
</dbReference>
<dbReference type="SMART" id="SM00382">
    <property type="entry name" value="AAA"/>
    <property type="match status" value="1"/>
</dbReference>
<keyword evidence="1" id="KW-0812">Transmembrane</keyword>
<organism evidence="3">
    <name type="scientific">marine metagenome</name>
    <dbReference type="NCBI Taxonomy" id="408172"/>
    <lineage>
        <taxon>unclassified sequences</taxon>
        <taxon>metagenomes</taxon>
        <taxon>ecological metagenomes</taxon>
    </lineage>
</organism>
<dbReference type="InterPro" id="IPR002477">
    <property type="entry name" value="Peptidoglycan-bd-like"/>
</dbReference>
<dbReference type="Gene3D" id="1.10.101.10">
    <property type="entry name" value="PGBD-like superfamily/PGBD"/>
    <property type="match status" value="1"/>
</dbReference>
<accession>A0A381X2G0</accession>
<dbReference type="SUPFAM" id="SSF47090">
    <property type="entry name" value="PGBD-like"/>
    <property type="match status" value="1"/>
</dbReference>
<dbReference type="PANTHER" id="PTHR35894:SF1">
    <property type="entry name" value="PHOSPHORIBULOKINASE _ URIDINE KINASE FAMILY"/>
    <property type="match status" value="1"/>
</dbReference>
<dbReference type="InterPro" id="IPR027417">
    <property type="entry name" value="P-loop_NTPase"/>
</dbReference>
<dbReference type="InterPro" id="IPR003593">
    <property type="entry name" value="AAA+_ATPase"/>
</dbReference>
<reference evidence="3" key="1">
    <citation type="submission" date="2018-05" db="EMBL/GenBank/DDBJ databases">
        <authorList>
            <person name="Lanie J.A."/>
            <person name="Ng W.-L."/>
            <person name="Kazmierczak K.M."/>
            <person name="Andrzejewski T.M."/>
            <person name="Davidsen T.M."/>
            <person name="Wayne K.J."/>
            <person name="Tettelin H."/>
            <person name="Glass J.I."/>
            <person name="Rusch D."/>
            <person name="Podicherti R."/>
            <person name="Tsui H.-C.T."/>
            <person name="Winkler M.E."/>
        </authorList>
    </citation>
    <scope>NUCLEOTIDE SEQUENCE</scope>
</reference>
<dbReference type="InterPro" id="IPR036366">
    <property type="entry name" value="PGBDSf"/>
</dbReference>
<keyword evidence="1" id="KW-0472">Membrane</keyword>
<dbReference type="AlphaFoldDB" id="A0A381X2G0"/>
<dbReference type="Pfam" id="PF13401">
    <property type="entry name" value="AAA_22"/>
    <property type="match status" value="1"/>
</dbReference>
<evidence type="ECO:0000313" key="3">
    <source>
        <dbReference type="EMBL" id="SVA58979.1"/>
    </source>
</evidence>
<protein>
    <recommendedName>
        <fullName evidence="2">AAA+ ATPase domain-containing protein</fullName>
    </recommendedName>
</protein>
<keyword evidence="1" id="KW-1133">Transmembrane helix</keyword>
<dbReference type="Gene3D" id="3.90.70.10">
    <property type="entry name" value="Cysteine proteinases"/>
    <property type="match status" value="1"/>
</dbReference>
<evidence type="ECO:0000259" key="2">
    <source>
        <dbReference type="SMART" id="SM00382"/>
    </source>
</evidence>
<dbReference type="InterPro" id="IPR048809">
    <property type="entry name" value="GspA_C39-like"/>
</dbReference>
<dbReference type="Pfam" id="PF21327">
    <property type="entry name" value="GspA_C39-like"/>
    <property type="match status" value="1"/>
</dbReference>
<sequence length="555" mass="61364">MYTSFFGLNEKPFSISPDPRYLYMSERHSEALAHLIYGITESGGFIQLTGEVGTGKTTLIRSLLQQLPQNTEVALILNPQLSCIEFLIAIVEELRIGRPNRSANVKSLITVLNHFLLKNHSRGRRTVLIVDEAQNLAIDVLEQIRLLTNLETTRQKLLQITLIGQPELRKLLGREDMRQLAQRITGRYHLEPLSREETSAYIEHRLKVAGATGQIFTASAREEVFRQSRGVPRIINVVSDRALLGAYTQDQPEVSSALVRLAAEEVYDTGAKRKPKWWRIAATAIVIAAVVLGLVWTGLRISSGPASEAAPMASNKIGKTVTSEAGTVVSPTPKQPENGTVEANNLLQPLDEMLQRHGGEATSTDAAFDTLFRLWGVKYQQGTSNACAQAELHDLSCLFQRGTLSQIQSLNRPVILALHDNAGSAHQIVLESMAEGVGTIGIGSNTFAVAPDNLTAYWSGEYLLLWRPQIGEWKAFYPGMRDPQVTWLRESLAAIQGRPIEPMHSDHYDQNLETRVKDYQRSRHLDVDGLVGQQTQIVINSDLGTSGIPKLATAN</sequence>
<dbReference type="Gene3D" id="3.40.50.300">
    <property type="entry name" value="P-loop containing nucleotide triphosphate hydrolases"/>
    <property type="match status" value="1"/>
</dbReference>
<name>A0A381X2G0_9ZZZZ</name>
<dbReference type="GO" id="GO:0016887">
    <property type="term" value="F:ATP hydrolysis activity"/>
    <property type="evidence" value="ECO:0007669"/>
    <property type="project" value="InterPro"/>
</dbReference>
<proteinExistence type="predicted"/>
<feature type="domain" description="AAA+ ATPase" evidence="2">
    <location>
        <begin position="42"/>
        <end position="273"/>
    </location>
</feature>
<dbReference type="SUPFAM" id="SSF52540">
    <property type="entry name" value="P-loop containing nucleoside triphosphate hydrolases"/>
    <property type="match status" value="1"/>
</dbReference>
<dbReference type="Pfam" id="PF01471">
    <property type="entry name" value="PG_binding_1"/>
    <property type="match status" value="1"/>
</dbReference>
<dbReference type="InterPro" id="IPR052026">
    <property type="entry name" value="ExeA_AAA_ATPase_DNA-bind"/>
</dbReference>
<evidence type="ECO:0000256" key="1">
    <source>
        <dbReference type="SAM" id="Phobius"/>
    </source>
</evidence>